<feature type="transmembrane region" description="Helical" evidence="1">
    <location>
        <begin position="122"/>
        <end position="141"/>
    </location>
</feature>
<dbReference type="AlphaFoldDB" id="A0A941APS7"/>
<reference evidence="2" key="1">
    <citation type="submission" date="2021-03" db="EMBL/GenBank/DDBJ databases">
        <title>Bacillus suaedae sp. nov., isolated from Suaeda aralocaspica.</title>
        <authorList>
            <person name="Lei R.F.R."/>
        </authorList>
    </citation>
    <scope>NUCLEOTIDE SEQUENCE</scope>
    <source>
        <strain evidence="2">YZJH907-2</strain>
    </source>
</reference>
<dbReference type="RefSeq" id="WP_210596073.1">
    <property type="nucleotide sequence ID" value="NZ_JAGKSQ010000002.1"/>
</dbReference>
<proteinExistence type="predicted"/>
<feature type="transmembrane region" description="Helical" evidence="1">
    <location>
        <begin position="194"/>
        <end position="212"/>
    </location>
</feature>
<feature type="transmembrane region" description="Helical" evidence="1">
    <location>
        <begin position="71"/>
        <end position="101"/>
    </location>
</feature>
<protein>
    <recommendedName>
        <fullName evidence="4">DUF4129 domain-containing protein</fullName>
    </recommendedName>
</protein>
<comment type="caution">
    <text evidence="2">The sequence shown here is derived from an EMBL/GenBank/DDBJ whole genome shotgun (WGS) entry which is preliminary data.</text>
</comment>
<feature type="transmembrane region" description="Helical" evidence="1">
    <location>
        <begin position="41"/>
        <end position="59"/>
    </location>
</feature>
<keyword evidence="1" id="KW-0812">Transmembrane</keyword>
<evidence type="ECO:0008006" key="4">
    <source>
        <dbReference type="Google" id="ProtNLM"/>
    </source>
</evidence>
<feature type="transmembrane region" description="Helical" evidence="1">
    <location>
        <begin position="14"/>
        <end position="34"/>
    </location>
</feature>
<feature type="transmembrane region" description="Helical" evidence="1">
    <location>
        <begin position="273"/>
        <end position="291"/>
    </location>
</feature>
<gene>
    <name evidence="2" type="ORF">J7W16_04730</name>
</gene>
<sequence>MSSILHKWKLHRPIFFQAFLELLMCLPILLFIGLSVLSKSFLTWWMLSLPLVFLIGYVFRLSVKGARWKSVVFAIVFGLSLSLIPMSNLVSFCILFILYICITYRGSLYAERDYDELFKIQFLWAGALPVYFVGAFFYQYFDRLKPFSFLVTSAGIAILIITLFLSNSEMLKKASYSKETRPTINKMLKRQNRLYISLTILLIMILTNLSMIKEGLWLLTKMIVKGIVLFVSIFKSEKVEEEKVPEINQPVMPPAEEESRSMFATTLLQIIDYALYGLVILFLVFIGYLLIKKVKLFVRDLYDKFIRLLKRIVTRSEGTDGLNLYTDEKENLVDLKEWKQQWRSQLEKYMSSFLKTRVNWEKLTNNEKVRYVYRQKLKNHRIQSAVTKLSDTPHEKITKLREQYPEEDIGLDKLDRLYGQARYGNVELTEQELKAISSYFHEKNNE</sequence>
<organism evidence="2 3">
    <name type="scientific">Halalkalibacter suaedae</name>
    <dbReference type="NCBI Taxonomy" id="2822140"/>
    <lineage>
        <taxon>Bacteria</taxon>
        <taxon>Bacillati</taxon>
        <taxon>Bacillota</taxon>
        <taxon>Bacilli</taxon>
        <taxon>Bacillales</taxon>
        <taxon>Bacillaceae</taxon>
        <taxon>Halalkalibacter</taxon>
    </lineage>
</organism>
<name>A0A941APS7_9BACI</name>
<accession>A0A941APS7</accession>
<keyword evidence="3" id="KW-1185">Reference proteome</keyword>
<keyword evidence="1" id="KW-0472">Membrane</keyword>
<evidence type="ECO:0000256" key="1">
    <source>
        <dbReference type="SAM" id="Phobius"/>
    </source>
</evidence>
<dbReference type="Proteomes" id="UP000678228">
    <property type="component" value="Unassembled WGS sequence"/>
</dbReference>
<evidence type="ECO:0000313" key="2">
    <source>
        <dbReference type="EMBL" id="MBP3950428.1"/>
    </source>
</evidence>
<evidence type="ECO:0000313" key="3">
    <source>
        <dbReference type="Proteomes" id="UP000678228"/>
    </source>
</evidence>
<dbReference type="EMBL" id="JAGKSQ010000002">
    <property type="protein sequence ID" value="MBP3950428.1"/>
    <property type="molecule type" value="Genomic_DNA"/>
</dbReference>
<keyword evidence="1" id="KW-1133">Transmembrane helix</keyword>
<feature type="transmembrane region" description="Helical" evidence="1">
    <location>
        <begin position="147"/>
        <end position="165"/>
    </location>
</feature>